<keyword evidence="3 4" id="KW-0687">Ribonucleoprotein</keyword>
<dbReference type="Proteomes" id="UP001498771">
    <property type="component" value="Unassembled WGS sequence"/>
</dbReference>
<proteinExistence type="inferred from homology"/>
<comment type="similarity">
    <text evidence="1 4">Belongs to the universal ribosomal protein uL22 family.</text>
</comment>
<dbReference type="Pfam" id="PF00237">
    <property type="entry name" value="Ribosomal_L22"/>
    <property type="match status" value="1"/>
</dbReference>
<dbReference type="RefSeq" id="XP_064765845.1">
    <property type="nucleotide sequence ID" value="XM_064911234.1"/>
</dbReference>
<evidence type="ECO:0000313" key="7">
    <source>
        <dbReference type="Proteomes" id="UP001498771"/>
    </source>
</evidence>
<evidence type="ECO:0000256" key="5">
    <source>
        <dbReference type="SAM" id="MobiDB-lite"/>
    </source>
</evidence>
<dbReference type="EMBL" id="JBBJBU010000015">
    <property type="protein sequence ID" value="KAK7202812.1"/>
    <property type="molecule type" value="Genomic_DNA"/>
</dbReference>
<evidence type="ECO:0000256" key="1">
    <source>
        <dbReference type="ARBA" id="ARBA00009451"/>
    </source>
</evidence>
<dbReference type="PANTHER" id="PTHR13501:SF8">
    <property type="entry name" value="LARGE RIBOSOMAL SUBUNIT PROTEIN UL22M"/>
    <property type="match status" value="1"/>
</dbReference>
<dbReference type="GeneID" id="90036746"/>
<feature type="compositionally biased region" description="Basic and acidic residues" evidence="5">
    <location>
        <begin position="46"/>
        <end position="62"/>
    </location>
</feature>
<feature type="region of interest" description="Disordered" evidence="5">
    <location>
        <begin position="1"/>
        <end position="64"/>
    </location>
</feature>
<feature type="compositionally biased region" description="Basic and acidic residues" evidence="5">
    <location>
        <begin position="10"/>
        <end position="35"/>
    </location>
</feature>
<dbReference type="Gene3D" id="3.90.470.10">
    <property type="entry name" value="Ribosomal protein L22/L17"/>
    <property type="match status" value="1"/>
</dbReference>
<evidence type="ECO:0008006" key="8">
    <source>
        <dbReference type="Google" id="ProtNLM"/>
    </source>
</evidence>
<name>A0ABR1EZ43_9ASCO</name>
<comment type="caution">
    <text evidence="6">The sequence shown here is derived from an EMBL/GenBank/DDBJ whole genome shotgun (WGS) entry which is preliminary data.</text>
</comment>
<protein>
    <recommendedName>
        <fullName evidence="8">Ribosomal protein L22</fullName>
    </recommendedName>
</protein>
<reference evidence="6 7" key="1">
    <citation type="submission" date="2024-03" db="EMBL/GenBank/DDBJ databases">
        <title>Genome-scale model development and genomic sequencing of the oleaginous clade Lipomyces.</title>
        <authorList>
            <consortium name="Lawrence Berkeley National Laboratory"/>
            <person name="Czajka J.J."/>
            <person name="Han Y."/>
            <person name="Kim J."/>
            <person name="Mondo S.J."/>
            <person name="Hofstad B.A."/>
            <person name="Robles A."/>
            <person name="Haridas S."/>
            <person name="Riley R."/>
            <person name="LaButti K."/>
            <person name="Pangilinan J."/>
            <person name="Andreopoulos W."/>
            <person name="Lipzen A."/>
            <person name="Yan J."/>
            <person name="Wang M."/>
            <person name="Ng V."/>
            <person name="Grigoriev I.V."/>
            <person name="Spatafora J.W."/>
            <person name="Magnuson J.K."/>
            <person name="Baker S.E."/>
            <person name="Pomraning K.R."/>
        </authorList>
    </citation>
    <scope>NUCLEOTIDE SEQUENCE [LARGE SCALE GENOMIC DNA]</scope>
    <source>
        <strain evidence="6 7">Phaff 52-87</strain>
    </source>
</reference>
<dbReference type="SUPFAM" id="SSF54843">
    <property type="entry name" value="Ribosomal protein L22"/>
    <property type="match status" value="1"/>
</dbReference>
<sequence length="274" mass="31387">MEFDLIDLSMQKKDDAKPGEETKTEEDRELEELNRSLDQYTAGQEGKPDATAESAEKAKIPPEEDPELLAITKPTPKKAIDVLLSPLQKAVYLRQTTGVDDPLITGKKYKFKVNRRLQELLEPSLWIKSHTLSGSVKKVTPLLRSLRKMTVTRAIAHCHFNVKHEAKHLETLLYRALDEAKALGMSTKGLYIAQVWSGKEPKPDMAARSRIDYKGRGRAGTLLRKEHHVQMIIKTPVTLERIATEKKKKMMGKKPWNTLRDKPFYDKRGQEYNW</sequence>
<gene>
    <name evidence="6" type="ORF">BZA70DRAFT_269749</name>
</gene>
<evidence type="ECO:0000256" key="2">
    <source>
        <dbReference type="ARBA" id="ARBA00022980"/>
    </source>
</evidence>
<evidence type="ECO:0000256" key="4">
    <source>
        <dbReference type="RuleBase" id="RU004005"/>
    </source>
</evidence>
<keyword evidence="7" id="KW-1185">Reference proteome</keyword>
<dbReference type="PANTHER" id="PTHR13501">
    <property type="entry name" value="CHLOROPLAST 50S RIBOSOMAL PROTEIN L22-RELATED"/>
    <property type="match status" value="1"/>
</dbReference>
<evidence type="ECO:0000256" key="3">
    <source>
        <dbReference type="ARBA" id="ARBA00023274"/>
    </source>
</evidence>
<organism evidence="6 7">
    <name type="scientific">Myxozyma melibiosi</name>
    <dbReference type="NCBI Taxonomy" id="54550"/>
    <lineage>
        <taxon>Eukaryota</taxon>
        <taxon>Fungi</taxon>
        <taxon>Dikarya</taxon>
        <taxon>Ascomycota</taxon>
        <taxon>Saccharomycotina</taxon>
        <taxon>Lipomycetes</taxon>
        <taxon>Lipomycetales</taxon>
        <taxon>Lipomycetaceae</taxon>
        <taxon>Myxozyma</taxon>
    </lineage>
</organism>
<accession>A0ABR1EZ43</accession>
<dbReference type="InterPro" id="IPR047867">
    <property type="entry name" value="Ribosomal_uL22_bac/org-type"/>
</dbReference>
<dbReference type="InterPro" id="IPR036394">
    <property type="entry name" value="Ribosomal_uL22_sf"/>
</dbReference>
<keyword evidence="2 4" id="KW-0689">Ribosomal protein</keyword>
<dbReference type="InterPro" id="IPR001063">
    <property type="entry name" value="Ribosomal_uL22"/>
</dbReference>
<evidence type="ECO:0000313" key="6">
    <source>
        <dbReference type="EMBL" id="KAK7202812.1"/>
    </source>
</evidence>